<evidence type="ECO:0000313" key="2">
    <source>
        <dbReference type="Proteomes" id="UP000649617"/>
    </source>
</evidence>
<dbReference type="EMBL" id="CAJNIZ010038680">
    <property type="protein sequence ID" value="CAE7581174.1"/>
    <property type="molecule type" value="Genomic_DNA"/>
</dbReference>
<proteinExistence type="predicted"/>
<sequence>MDSLVLFVALTPGQFQEFQEKGSCKPDQFSGRFGLRKTAEEAIERSHYFMNWTSWTSFENMYDKKDFVLLKITITARGFLTLMEQDILVRRKPNQYQLHGDLQEQVMEGESLLFQVDKEAFTVS</sequence>
<name>A0A812UVQ0_SYMPI</name>
<organism evidence="1 2">
    <name type="scientific">Symbiodinium pilosum</name>
    <name type="common">Dinoflagellate</name>
    <dbReference type="NCBI Taxonomy" id="2952"/>
    <lineage>
        <taxon>Eukaryota</taxon>
        <taxon>Sar</taxon>
        <taxon>Alveolata</taxon>
        <taxon>Dinophyceae</taxon>
        <taxon>Suessiales</taxon>
        <taxon>Symbiodiniaceae</taxon>
        <taxon>Symbiodinium</taxon>
    </lineage>
</organism>
<accession>A0A812UVQ0</accession>
<gene>
    <name evidence="1" type="ORF">SPIL2461_LOCUS15580</name>
</gene>
<keyword evidence="2" id="KW-1185">Reference proteome</keyword>
<protein>
    <submittedName>
        <fullName evidence="1">Uncharacterized protein</fullName>
    </submittedName>
</protein>
<comment type="caution">
    <text evidence="1">The sequence shown here is derived from an EMBL/GenBank/DDBJ whole genome shotgun (WGS) entry which is preliminary data.</text>
</comment>
<dbReference type="AlphaFoldDB" id="A0A812UVQ0"/>
<evidence type="ECO:0000313" key="1">
    <source>
        <dbReference type="EMBL" id="CAE7581174.1"/>
    </source>
</evidence>
<dbReference type="Proteomes" id="UP000649617">
    <property type="component" value="Unassembled WGS sequence"/>
</dbReference>
<reference evidence="1" key="1">
    <citation type="submission" date="2021-02" db="EMBL/GenBank/DDBJ databases">
        <authorList>
            <person name="Dougan E. K."/>
            <person name="Rhodes N."/>
            <person name="Thang M."/>
            <person name="Chan C."/>
        </authorList>
    </citation>
    <scope>NUCLEOTIDE SEQUENCE</scope>
</reference>